<dbReference type="SUPFAM" id="SSF50998">
    <property type="entry name" value="Quinoprotein alcohol dehydrogenase-like"/>
    <property type="match status" value="1"/>
</dbReference>
<dbReference type="PANTHER" id="PTHR34512:SF30">
    <property type="entry name" value="OUTER MEMBRANE PROTEIN ASSEMBLY FACTOR BAMB"/>
    <property type="match status" value="1"/>
</dbReference>
<evidence type="ECO:0000313" key="2">
    <source>
        <dbReference type="EMBL" id="TWT82796.1"/>
    </source>
</evidence>
<dbReference type="InterPro" id="IPR018391">
    <property type="entry name" value="PQQ_b-propeller_rpt"/>
</dbReference>
<gene>
    <name evidence="2" type="ORF">CA13_42590</name>
</gene>
<evidence type="ECO:0000313" key="3">
    <source>
        <dbReference type="Proteomes" id="UP000315010"/>
    </source>
</evidence>
<dbReference type="PANTHER" id="PTHR34512">
    <property type="entry name" value="CELL SURFACE PROTEIN"/>
    <property type="match status" value="1"/>
</dbReference>
<dbReference type="InterPro" id="IPR002372">
    <property type="entry name" value="PQQ_rpt_dom"/>
</dbReference>
<proteinExistence type="predicted"/>
<name>A0A5C5Z6W8_9BACT</name>
<accession>A0A5C5Z6W8</accession>
<dbReference type="Proteomes" id="UP000315010">
    <property type="component" value="Unassembled WGS sequence"/>
</dbReference>
<dbReference type="AlphaFoldDB" id="A0A5C5Z6W8"/>
<feature type="domain" description="Pyrrolo-quinoline quinone repeat" evidence="1">
    <location>
        <begin position="111"/>
        <end position="360"/>
    </location>
</feature>
<keyword evidence="3" id="KW-1185">Reference proteome</keyword>
<dbReference type="InterPro" id="IPR015943">
    <property type="entry name" value="WD40/YVTN_repeat-like_dom_sf"/>
</dbReference>
<organism evidence="2 3">
    <name type="scientific">Novipirellula herctigrandis</name>
    <dbReference type="NCBI Taxonomy" id="2527986"/>
    <lineage>
        <taxon>Bacteria</taxon>
        <taxon>Pseudomonadati</taxon>
        <taxon>Planctomycetota</taxon>
        <taxon>Planctomycetia</taxon>
        <taxon>Pirellulales</taxon>
        <taxon>Pirellulaceae</taxon>
        <taxon>Novipirellula</taxon>
    </lineage>
</organism>
<sequence length="455" mass="50540">MTKTMTISIRPLFDWSFSWAALFFLGFANNSLAHANDWPQWMGENRDGVYHETGIVEEIPDEGLKIKWRVPISGGYAGPAVADGRVFVFDYKRDSGEAFNNPGQRAKLDGKEHLLALDAKTGKPIWEYEYDCPYSISYPAGPRCTPTVDGDHVYLLGSEGDLKCLKSENGELVWSRSFKKDFAVEVPIWGYSGHPLVDGDMLYCMVGGPGQGVIAFDKNTGEVKWKSLDCKTGYCPPSMVTFASTKQLLIFHPDGIVSLDPTNGSPYWEVPLTPLYEMSITRPMIEGNLMYASGIYSEGVLLKMSSEKPEVTEVWRGKPKQAVYTCNSTPLIVDGVIYGVDTGTGKLIAVDTKDGSRLWDTFDPTRRGEKRLAKQATAFITRIGETDRYLIMSEIGDLVMATLTADAYTEHGHMHVLEPTGEAHGRDVVWSHPAYANRTAYIRNDKELVAVDLAK</sequence>
<comment type="caution">
    <text evidence="2">The sequence shown here is derived from an EMBL/GenBank/DDBJ whole genome shotgun (WGS) entry which is preliminary data.</text>
</comment>
<dbReference type="Gene3D" id="2.130.10.10">
    <property type="entry name" value="YVTN repeat-like/Quinoprotein amine dehydrogenase"/>
    <property type="match status" value="2"/>
</dbReference>
<dbReference type="SMART" id="SM00564">
    <property type="entry name" value="PQQ"/>
    <property type="match status" value="4"/>
</dbReference>
<dbReference type="Pfam" id="PF13360">
    <property type="entry name" value="PQQ_2"/>
    <property type="match status" value="1"/>
</dbReference>
<protein>
    <submittedName>
        <fullName evidence="2">Outer membrane biogenesis protein BamB</fullName>
    </submittedName>
</protein>
<dbReference type="InterPro" id="IPR011047">
    <property type="entry name" value="Quinoprotein_ADH-like_sf"/>
</dbReference>
<dbReference type="EMBL" id="SJPJ01000001">
    <property type="protein sequence ID" value="TWT82796.1"/>
    <property type="molecule type" value="Genomic_DNA"/>
</dbReference>
<evidence type="ECO:0000259" key="1">
    <source>
        <dbReference type="Pfam" id="PF13360"/>
    </source>
</evidence>
<reference evidence="2 3" key="1">
    <citation type="submission" date="2019-02" db="EMBL/GenBank/DDBJ databases">
        <title>Deep-cultivation of Planctomycetes and their phenomic and genomic characterization uncovers novel biology.</title>
        <authorList>
            <person name="Wiegand S."/>
            <person name="Jogler M."/>
            <person name="Boedeker C."/>
            <person name="Pinto D."/>
            <person name="Vollmers J."/>
            <person name="Rivas-Marin E."/>
            <person name="Kohn T."/>
            <person name="Peeters S.H."/>
            <person name="Heuer A."/>
            <person name="Rast P."/>
            <person name="Oberbeckmann S."/>
            <person name="Bunk B."/>
            <person name="Jeske O."/>
            <person name="Meyerdierks A."/>
            <person name="Storesund J.E."/>
            <person name="Kallscheuer N."/>
            <person name="Luecker S."/>
            <person name="Lage O.M."/>
            <person name="Pohl T."/>
            <person name="Merkel B.J."/>
            <person name="Hornburger P."/>
            <person name="Mueller R.-W."/>
            <person name="Bruemmer F."/>
            <person name="Labrenz M."/>
            <person name="Spormann A.M."/>
            <person name="Op Den Camp H."/>
            <person name="Overmann J."/>
            <person name="Amann R."/>
            <person name="Jetten M.S.M."/>
            <person name="Mascher T."/>
            <person name="Medema M.H."/>
            <person name="Devos D.P."/>
            <person name="Kaster A.-K."/>
            <person name="Ovreas L."/>
            <person name="Rohde M."/>
            <person name="Galperin M.Y."/>
            <person name="Jogler C."/>
        </authorList>
    </citation>
    <scope>NUCLEOTIDE SEQUENCE [LARGE SCALE GENOMIC DNA]</scope>
    <source>
        <strain evidence="2 3">CA13</strain>
    </source>
</reference>